<proteinExistence type="predicted"/>
<accession>A0A6L2MAK9</accession>
<feature type="compositionally biased region" description="Basic and acidic residues" evidence="1">
    <location>
        <begin position="143"/>
        <end position="173"/>
    </location>
</feature>
<feature type="region of interest" description="Disordered" evidence="1">
    <location>
        <begin position="111"/>
        <end position="185"/>
    </location>
</feature>
<evidence type="ECO:0000256" key="1">
    <source>
        <dbReference type="SAM" id="MobiDB-lite"/>
    </source>
</evidence>
<reference evidence="2" key="1">
    <citation type="journal article" date="2019" name="Sci. Rep.">
        <title>Draft genome of Tanacetum cinerariifolium, the natural source of mosquito coil.</title>
        <authorList>
            <person name="Yamashiro T."/>
            <person name="Shiraishi A."/>
            <person name="Satake H."/>
            <person name="Nakayama K."/>
        </authorList>
    </citation>
    <scope>NUCLEOTIDE SEQUENCE</scope>
</reference>
<organism evidence="2">
    <name type="scientific">Tanacetum cinerariifolium</name>
    <name type="common">Dalmatian daisy</name>
    <name type="synonym">Chrysanthemum cinerariifolium</name>
    <dbReference type="NCBI Taxonomy" id="118510"/>
    <lineage>
        <taxon>Eukaryota</taxon>
        <taxon>Viridiplantae</taxon>
        <taxon>Streptophyta</taxon>
        <taxon>Embryophyta</taxon>
        <taxon>Tracheophyta</taxon>
        <taxon>Spermatophyta</taxon>
        <taxon>Magnoliopsida</taxon>
        <taxon>eudicotyledons</taxon>
        <taxon>Gunneridae</taxon>
        <taxon>Pentapetalae</taxon>
        <taxon>asterids</taxon>
        <taxon>campanulids</taxon>
        <taxon>Asterales</taxon>
        <taxon>Asteraceae</taxon>
        <taxon>Asteroideae</taxon>
        <taxon>Anthemideae</taxon>
        <taxon>Anthemidinae</taxon>
        <taxon>Tanacetum</taxon>
    </lineage>
</organism>
<evidence type="ECO:0000313" key="2">
    <source>
        <dbReference type="EMBL" id="GEU71011.1"/>
    </source>
</evidence>
<comment type="caution">
    <text evidence="2">The sequence shown here is derived from an EMBL/GenBank/DDBJ whole genome shotgun (WGS) entry which is preliminary data.</text>
</comment>
<feature type="compositionally biased region" description="Basic and acidic residues" evidence="1">
    <location>
        <begin position="114"/>
        <end position="130"/>
    </location>
</feature>
<name>A0A6L2MAK9_TANCI</name>
<dbReference type="AlphaFoldDB" id="A0A6L2MAK9"/>
<gene>
    <name evidence="2" type="ORF">Tci_042989</name>
</gene>
<protein>
    <submittedName>
        <fullName evidence="2">Uncharacterized protein</fullName>
    </submittedName>
</protein>
<sequence>MSIILHRYGKTSNTKLIADQQVPKKGTHALSHIHQGKLKFISKGEEHQKYGLSILDLIMNEEIWNSAHYMTYLALSTNTKVPKAQKSKLANKTTESNNTPKAQVKELVLYQSDDEVKADENKAEDGKAIEEQADEEQLVNEQARMEQARDEQPIDNQARNEEAGSTQAKDHAPKPATPNTRSNLTLSSARCGNKFLNENPDVSISNILKDTTEKEIQSIVDVPIHQASTIVQSVEIG</sequence>
<dbReference type="EMBL" id="BKCJ010006224">
    <property type="protein sequence ID" value="GEU71011.1"/>
    <property type="molecule type" value="Genomic_DNA"/>
</dbReference>